<name>A0A8B8GFH6_9HEMI</name>
<evidence type="ECO:0000256" key="4">
    <source>
        <dbReference type="ARBA" id="ARBA00022833"/>
    </source>
</evidence>
<evidence type="ECO:0000256" key="6">
    <source>
        <dbReference type="ARBA" id="ARBA00023163"/>
    </source>
</evidence>
<sequence>MIIQVMDNFEFSDILHNNILRNRRHLCPNGCGRHYKRRCHMNHHLKFECGVQARFKCPYCFKMTNQKSNLKTHIRENQDRFICPNNMCCRTYKFKRNLSSHLKLECGGQKGFNCSICPKAFSQKVILKKHLAQIHNCIE</sequence>
<dbReference type="InterPro" id="IPR051061">
    <property type="entry name" value="Zinc_finger_trans_reg"/>
</dbReference>
<evidence type="ECO:0000256" key="7">
    <source>
        <dbReference type="ARBA" id="ARBA00023242"/>
    </source>
</evidence>
<dbReference type="Gene3D" id="3.30.160.60">
    <property type="entry name" value="Classic Zinc Finger"/>
    <property type="match status" value="2"/>
</dbReference>
<keyword evidence="5" id="KW-0805">Transcription regulation</keyword>
<dbReference type="Pfam" id="PF00096">
    <property type="entry name" value="zf-C2H2"/>
    <property type="match status" value="2"/>
</dbReference>
<dbReference type="OrthoDB" id="6571533at2759"/>
<dbReference type="PROSITE" id="PS50157">
    <property type="entry name" value="ZINC_FINGER_C2H2_2"/>
    <property type="match status" value="1"/>
</dbReference>
<evidence type="ECO:0000259" key="9">
    <source>
        <dbReference type="PROSITE" id="PS50157"/>
    </source>
</evidence>
<keyword evidence="7" id="KW-0539">Nucleus</keyword>
<dbReference type="GO" id="GO:0008270">
    <property type="term" value="F:zinc ion binding"/>
    <property type="evidence" value="ECO:0007669"/>
    <property type="project" value="UniProtKB-KW"/>
</dbReference>
<evidence type="ECO:0000313" key="10">
    <source>
        <dbReference type="Proteomes" id="UP000694846"/>
    </source>
</evidence>
<evidence type="ECO:0000256" key="2">
    <source>
        <dbReference type="ARBA" id="ARBA00022723"/>
    </source>
</evidence>
<comment type="subcellular location">
    <subcellularLocation>
        <location evidence="1">Nucleus</location>
    </subcellularLocation>
</comment>
<evidence type="ECO:0000256" key="3">
    <source>
        <dbReference type="ARBA" id="ARBA00022771"/>
    </source>
</evidence>
<dbReference type="InterPro" id="IPR013087">
    <property type="entry name" value="Znf_C2H2_type"/>
</dbReference>
<dbReference type="FunFam" id="3.30.160.60:FF:000446">
    <property type="entry name" value="Zinc finger protein"/>
    <property type="match status" value="1"/>
</dbReference>
<proteinExistence type="predicted"/>
<dbReference type="PANTHER" id="PTHR46179">
    <property type="entry name" value="ZINC FINGER PROTEIN"/>
    <property type="match status" value="1"/>
</dbReference>
<dbReference type="PANTHER" id="PTHR46179:SF13">
    <property type="entry name" value="C2H2-TYPE DOMAIN-CONTAINING PROTEIN"/>
    <property type="match status" value="1"/>
</dbReference>
<feature type="domain" description="C2H2-type" evidence="9">
    <location>
        <begin position="112"/>
        <end position="139"/>
    </location>
</feature>
<dbReference type="SMART" id="SM00355">
    <property type="entry name" value="ZnF_C2H2"/>
    <property type="match status" value="3"/>
</dbReference>
<keyword evidence="10" id="KW-1185">Reference proteome</keyword>
<dbReference type="InterPro" id="IPR036236">
    <property type="entry name" value="Znf_C2H2_sf"/>
</dbReference>
<evidence type="ECO:0000256" key="8">
    <source>
        <dbReference type="PROSITE-ProRule" id="PRU00042"/>
    </source>
</evidence>
<dbReference type="SUPFAM" id="SSF57667">
    <property type="entry name" value="beta-beta-alpha zinc fingers"/>
    <property type="match status" value="2"/>
</dbReference>
<keyword evidence="6" id="KW-0804">Transcription</keyword>
<evidence type="ECO:0000313" key="11">
    <source>
        <dbReference type="RefSeq" id="XP_025421392.1"/>
    </source>
</evidence>
<dbReference type="AlphaFoldDB" id="A0A8B8GFH6"/>
<reference evidence="11" key="1">
    <citation type="submission" date="2025-08" db="UniProtKB">
        <authorList>
            <consortium name="RefSeq"/>
        </authorList>
    </citation>
    <scope>IDENTIFICATION</scope>
    <source>
        <tissue evidence="11">Whole body</tissue>
    </source>
</reference>
<organism evidence="10 11">
    <name type="scientific">Sipha flava</name>
    <name type="common">yellow sugarcane aphid</name>
    <dbReference type="NCBI Taxonomy" id="143950"/>
    <lineage>
        <taxon>Eukaryota</taxon>
        <taxon>Metazoa</taxon>
        <taxon>Ecdysozoa</taxon>
        <taxon>Arthropoda</taxon>
        <taxon>Hexapoda</taxon>
        <taxon>Insecta</taxon>
        <taxon>Pterygota</taxon>
        <taxon>Neoptera</taxon>
        <taxon>Paraneoptera</taxon>
        <taxon>Hemiptera</taxon>
        <taxon>Sternorrhyncha</taxon>
        <taxon>Aphidomorpha</taxon>
        <taxon>Aphidoidea</taxon>
        <taxon>Aphididae</taxon>
        <taxon>Sipha</taxon>
    </lineage>
</organism>
<dbReference type="RefSeq" id="XP_025421392.1">
    <property type="nucleotide sequence ID" value="XM_025565607.1"/>
</dbReference>
<dbReference type="GeneID" id="112691371"/>
<keyword evidence="3 8" id="KW-0863">Zinc-finger</keyword>
<protein>
    <submittedName>
        <fullName evidence="11">Zinc finger protein 425-like isoform X1</fullName>
    </submittedName>
</protein>
<dbReference type="GO" id="GO:0005634">
    <property type="term" value="C:nucleus"/>
    <property type="evidence" value="ECO:0007669"/>
    <property type="project" value="UniProtKB-SubCell"/>
</dbReference>
<dbReference type="Proteomes" id="UP000694846">
    <property type="component" value="Unplaced"/>
</dbReference>
<gene>
    <name evidence="11" type="primary">LOC112691371</name>
</gene>
<accession>A0A8B8GFH6</accession>
<keyword evidence="2" id="KW-0479">Metal-binding</keyword>
<evidence type="ECO:0000256" key="5">
    <source>
        <dbReference type="ARBA" id="ARBA00023015"/>
    </source>
</evidence>
<evidence type="ECO:0000256" key="1">
    <source>
        <dbReference type="ARBA" id="ARBA00004123"/>
    </source>
</evidence>
<keyword evidence="4" id="KW-0862">Zinc</keyword>
<dbReference type="PROSITE" id="PS00028">
    <property type="entry name" value="ZINC_FINGER_C2H2_1"/>
    <property type="match status" value="1"/>
</dbReference>
<dbReference type="GO" id="GO:0006357">
    <property type="term" value="P:regulation of transcription by RNA polymerase II"/>
    <property type="evidence" value="ECO:0007669"/>
    <property type="project" value="TreeGrafter"/>
</dbReference>